<evidence type="ECO:0000313" key="1">
    <source>
        <dbReference type="EMBL" id="MBC8751311.1"/>
    </source>
</evidence>
<reference evidence="1 2" key="1">
    <citation type="submission" date="2019-09" db="EMBL/GenBank/DDBJ databases">
        <title>Paraburkholderia podalyriae sp. nov., A South African Podalyria-associated rhizobium.</title>
        <authorList>
            <person name="Mavima L."/>
            <person name="Beukes C.W."/>
            <person name="Palmer M."/>
            <person name="De Meyer S.E."/>
            <person name="James E.K."/>
            <person name="Maluk M."/>
            <person name="Avontuur J.R."/>
            <person name="Chan W.Y."/>
            <person name="Venter S.N."/>
            <person name="Steenkamp E.T."/>
        </authorList>
    </citation>
    <scope>NUCLEOTIDE SEQUENCE [LARGE SCALE GENOMIC DNA]</scope>
    <source>
        <strain evidence="1 2">WC7.3b</strain>
    </source>
</reference>
<name>A0ABR7PYM3_9BURK</name>
<gene>
    <name evidence="1" type="ORF">F6X42_33650</name>
</gene>
<dbReference type="Proteomes" id="UP000736373">
    <property type="component" value="Unassembled WGS sequence"/>
</dbReference>
<organism evidence="1 2">
    <name type="scientific">Paraburkholderia podalyriae</name>
    <dbReference type="NCBI Taxonomy" id="1938811"/>
    <lineage>
        <taxon>Bacteria</taxon>
        <taxon>Pseudomonadati</taxon>
        <taxon>Pseudomonadota</taxon>
        <taxon>Betaproteobacteria</taxon>
        <taxon>Burkholderiales</taxon>
        <taxon>Burkholderiaceae</taxon>
        <taxon>Paraburkholderia</taxon>
    </lineage>
</organism>
<dbReference type="RefSeq" id="WP_187638246.1">
    <property type="nucleotide sequence ID" value="NZ_VZQQ01000051.1"/>
</dbReference>
<accession>A0ABR7PYM3</accession>
<protein>
    <submittedName>
        <fullName evidence="1">Uncharacterized protein</fullName>
    </submittedName>
</protein>
<comment type="caution">
    <text evidence="1">The sequence shown here is derived from an EMBL/GenBank/DDBJ whole genome shotgun (WGS) entry which is preliminary data.</text>
</comment>
<proteinExistence type="predicted"/>
<evidence type="ECO:0000313" key="2">
    <source>
        <dbReference type="Proteomes" id="UP000736373"/>
    </source>
</evidence>
<keyword evidence="2" id="KW-1185">Reference proteome</keyword>
<sequence length="85" mass="9598">MIVGTQFTGTVNPNTTHRWYTFNWPASWDVVWTVVSTSPRPGAPQVDWDVAVERASAADITYWITIRNVTSQPVNIEARYAIMNA</sequence>
<dbReference type="EMBL" id="VZQQ01000051">
    <property type="protein sequence ID" value="MBC8751311.1"/>
    <property type="molecule type" value="Genomic_DNA"/>
</dbReference>